<feature type="domain" description="Peroxisomal multifunctional enzyme type 2-like N-terminal" evidence="2">
    <location>
        <begin position="18"/>
        <end position="139"/>
    </location>
</feature>
<evidence type="ECO:0000259" key="2">
    <source>
        <dbReference type="Pfam" id="PF22622"/>
    </source>
</evidence>
<dbReference type="GO" id="GO:0006635">
    <property type="term" value="P:fatty acid beta-oxidation"/>
    <property type="evidence" value="ECO:0007669"/>
    <property type="project" value="TreeGrafter"/>
</dbReference>
<dbReference type="AlphaFoldDB" id="A0A1H0EMX9"/>
<evidence type="ECO:0000313" key="4">
    <source>
        <dbReference type="Proteomes" id="UP000324252"/>
    </source>
</evidence>
<gene>
    <name evidence="3" type="ORF">SAMN05444142_10611</name>
</gene>
<dbReference type="Gene3D" id="3.10.129.10">
    <property type="entry name" value="Hotdog Thioesterase"/>
    <property type="match status" value="1"/>
</dbReference>
<dbReference type="GO" id="GO:0004300">
    <property type="term" value="F:enoyl-CoA hydratase activity"/>
    <property type="evidence" value="ECO:0007669"/>
    <property type="project" value="TreeGrafter"/>
</dbReference>
<dbReference type="PANTHER" id="PTHR13078:SF56">
    <property type="entry name" value="PEROXISOMAL MULTIFUNCTIONAL ENZYME TYPE 2"/>
    <property type="match status" value="1"/>
</dbReference>
<dbReference type="RefSeq" id="WP_149787390.1">
    <property type="nucleotide sequence ID" value="NZ_FNIO01000002.1"/>
</dbReference>
<name>A0A1H0EMX9_9RHOB</name>
<protein>
    <submittedName>
        <fullName evidence="3">Acyl dehydratase</fullName>
    </submittedName>
</protein>
<organism evidence="3 4">
    <name type="scientific">Lutimaribacter pacificus</name>
    <dbReference type="NCBI Taxonomy" id="391948"/>
    <lineage>
        <taxon>Bacteria</taxon>
        <taxon>Pseudomonadati</taxon>
        <taxon>Pseudomonadota</taxon>
        <taxon>Alphaproteobacteria</taxon>
        <taxon>Rhodobacterales</taxon>
        <taxon>Roseobacteraceae</taxon>
        <taxon>Lutimaribacter</taxon>
    </lineage>
</organism>
<dbReference type="Pfam" id="PF01575">
    <property type="entry name" value="MaoC_dehydratas"/>
    <property type="match status" value="1"/>
</dbReference>
<dbReference type="GO" id="GO:0044594">
    <property type="term" value="F:17-beta-hydroxysteroid dehydrogenase (NAD+) activity"/>
    <property type="evidence" value="ECO:0007669"/>
    <property type="project" value="TreeGrafter"/>
</dbReference>
<evidence type="ECO:0000313" key="3">
    <source>
        <dbReference type="EMBL" id="SHK51050.1"/>
    </source>
</evidence>
<dbReference type="Proteomes" id="UP000324252">
    <property type="component" value="Unassembled WGS sequence"/>
</dbReference>
<accession>A0A1H0EMX9</accession>
<dbReference type="InterPro" id="IPR029069">
    <property type="entry name" value="HotDog_dom_sf"/>
</dbReference>
<proteinExistence type="predicted"/>
<dbReference type="SUPFAM" id="SSF54637">
    <property type="entry name" value="Thioesterase/thiol ester dehydrase-isomerase"/>
    <property type="match status" value="2"/>
</dbReference>
<dbReference type="EMBL" id="FQZZ01000006">
    <property type="protein sequence ID" value="SHK51050.1"/>
    <property type="molecule type" value="Genomic_DNA"/>
</dbReference>
<reference evidence="3 4" key="1">
    <citation type="submission" date="2016-11" db="EMBL/GenBank/DDBJ databases">
        <authorList>
            <person name="Varghese N."/>
            <person name="Submissions S."/>
        </authorList>
    </citation>
    <scope>NUCLEOTIDE SEQUENCE [LARGE SCALE GENOMIC DNA]</scope>
    <source>
        <strain evidence="3 4">DSM 29620</strain>
    </source>
</reference>
<dbReference type="InterPro" id="IPR002539">
    <property type="entry name" value="MaoC-like_dom"/>
</dbReference>
<feature type="domain" description="MaoC-like" evidence="1">
    <location>
        <begin position="161"/>
        <end position="249"/>
    </location>
</feature>
<keyword evidence="4" id="KW-1185">Reference proteome</keyword>
<evidence type="ECO:0000259" key="1">
    <source>
        <dbReference type="Pfam" id="PF01575"/>
    </source>
</evidence>
<dbReference type="PANTHER" id="PTHR13078">
    <property type="entry name" value="PEROXISOMAL MULTIFUNCTIONAL ENZYME TYPE 2-RELATED"/>
    <property type="match status" value="1"/>
</dbReference>
<dbReference type="InterPro" id="IPR054357">
    <property type="entry name" value="MFE-2_N"/>
</dbReference>
<sequence length="296" mass="32209">MSRYDRLLAHPFAPVDHRYDSRDTILYALGVGAAPDALDLVYERNLRAIPALATVLAYPGNWYARPEIDLDDQHTVHGSERFELFGELPVAGHVTATPRIAEIHDKGQGRGALVISEREVRDVATGALLARVTQRAFCRADGGAGGPGGKPPAPAPVPLRPADRVCDVPTALNAAAIYRLMGDDNPLHIDPDFARKAGFDRPILHGLSSYGHLCRAIMQLYPDKRIRVMDCRFTAPVFPGDTLVLEIWDMPDGVAFRAHCRGRVAIDNGELLFAAAETGGPGCKDEKRTQAETETS</sequence>
<dbReference type="OrthoDB" id="5522043at2"/>
<dbReference type="Pfam" id="PF22622">
    <property type="entry name" value="MFE-2_hydrat-2_N"/>
    <property type="match status" value="1"/>
</dbReference>
<dbReference type="GO" id="GO:0003857">
    <property type="term" value="F:(3S)-3-hydroxyacyl-CoA dehydrogenase (NAD+) activity"/>
    <property type="evidence" value="ECO:0007669"/>
    <property type="project" value="TreeGrafter"/>
</dbReference>